<feature type="domain" description="Glycosyltransferase 2-like" evidence="1">
    <location>
        <begin position="11"/>
        <end position="113"/>
    </location>
</feature>
<dbReference type="AlphaFoldDB" id="A0A2U8FTU0"/>
<dbReference type="Gene3D" id="3.90.550.10">
    <property type="entry name" value="Spore Coat Polysaccharide Biosynthesis Protein SpsA, Chain A"/>
    <property type="match status" value="1"/>
</dbReference>
<dbReference type="GO" id="GO:0016758">
    <property type="term" value="F:hexosyltransferase activity"/>
    <property type="evidence" value="ECO:0007669"/>
    <property type="project" value="UniProtKB-ARBA"/>
</dbReference>
<accession>A0A2U8FTU0</accession>
<evidence type="ECO:0000313" key="3">
    <source>
        <dbReference type="Proteomes" id="UP000244892"/>
    </source>
</evidence>
<dbReference type="InterPro" id="IPR029044">
    <property type="entry name" value="Nucleotide-diphossugar_trans"/>
</dbReference>
<protein>
    <submittedName>
        <fullName evidence="2">Glycosyl transferase</fullName>
    </submittedName>
</protein>
<organism evidence="2 3">
    <name type="scientific">Aquabacterium olei</name>
    <dbReference type="NCBI Taxonomy" id="1296669"/>
    <lineage>
        <taxon>Bacteria</taxon>
        <taxon>Pseudomonadati</taxon>
        <taxon>Pseudomonadota</taxon>
        <taxon>Betaproteobacteria</taxon>
        <taxon>Burkholderiales</taxon>
        <taxon>Aquabacterium</taxon>
    </lineage>
</organism>
<dbReference type="Pfam" id="PF00535">
    <property type="entry name" value="Glycos_transf_2"/>
    <property type="match status" value="1"/>
</dbReference>
<proteinExistence type="predicted"/>
<name>A0A2U8FTU0_9BURK</name>
<dbReference type="PANTHER" id="PTHR22916:SF3">
    <property type="entry name" value="UDP-GLCNAC:BETAGAL BETA-1,3-N-ACETYLGLUCOSAMINYLTRANSFERASE-LIKE PROTEIN 1"/>
    <property type="match status" value="1"/>
</dbReference>
<keyword evidence="3" id="KW-1185">Reference proteome</keyword>
<dbReference type="EMBL" id="CP029210">
    <property type="protein sequence ID" value="AWI54481.1"/>
    <property type="molecule type" value="Genomic_DNA"/>
</dbReference>
<dbReference type="CDD" id="cd00761">
    <property type="entry name" value="Glyco_tranf_GTA_type"/>
    <property type="match status" value="1"/>
</dbReference>
<keyword evidence="2" id="KW-0808">Transferase</keyword>
<evidence type="ECO:0000259" key="1">
    <source>
        <dbReference type="Pfam" id="PF00535"/>
    </source>
</evidence>
<sequence length="344" mass="36803">MSPSMSLPRVSVVVCNHNYGHFIADAIQSALNQTLAAHEVIVVDDGSTDDSVAVASRFADRIRLITQPNGGQISAYNTGFAAASGDVVVFLDSDDRLCPEAIQVVSQAMADPAVARLQYRLGLIDASGTATGAVIPTLLADGDLADEVRSGRLFLASPGSGNAYRVAALRRIMPLPVSQEERHGADFFAGYGTALLGRVKALPTALAQYRVHKAGDETSLCFGNARATAPQTRILQMRYQRLAAWLTAALPGERLAHDVFPDFSLQKQDFANAVFSAPNYGAGLRAGLAQLPPMLHSIRLRHCALPMKLGLAAWGVLVWLLPRRLGMPLARHVCNPSSRRSAVN</sequence>
<dbReference type="Proteomes" id="UP000244892">
    <property type="component" value="Chromosome"/>
</dbReference>
<reference evidence="2 3" key="1">
    <citation type="submission" date="2018-05" db="EMBL/GenBank/DDBJ databases">
        <title>complete genome sequence of Aquabacterium olei NBRC 110486.</title>
        <authorList>
            <person name="Tang B."/>
            <person name="Chang J."/>
            <person name="Zhang L."/>
            <person name="Yang H."/>
        </authorList>
    </citation>
    <scope>NUCLEOTIDE SEQUENCE [LARGE SCALE GENOMIC DNA]</scope>
    <source>
        <strain evidence="2 3">NBRC 110486</strain>
    </source>
</reference>
<gene>
    <name evidence="2" type="ORF">DEH84_14395</name>
</gene>
<dbReference type="InterPro" id="IPR001173">
    <property type="entry name" value="Glyco_trans_2-like"/>
</dbReference>
<dbReference type="KEGG" id="aon:DEH84_14395"/>
<evidence type="ECO:0000313" key="2">
    <source>
        <dbReference type="EMBL" id="AWI54481.1"/>
    </source>
</evidence>
<dbReference type="SUPFAM" id="SSF53448">
    <property type="entry name" value="Nucleotide-diphospho-sugar transferases"/>
    <property type="match status" value="1"/>
</dbReference>
<dbReference type="PANTHER" id="PTHR22916">
    <property type="entry name" value="GLYCOSYLTRANSFERASE"/>
    <property type="match status" value="1"/>
</dbReference>